<proteinExistence type="predicted"/>
<dbReference type="SUPFAM" id="SSF55486">
    <property type="entry name" value="Metalloproteases ('zincins'), catalytic domain"/>
    <property type="match status" value="1"/>
</dbReference>
<name>X1RAJ7_9ZZZZ</name>
<reference evidence="1" key="1">
    <citation type="journal article" date="2014" name="Front. Microbiol.">
        <title>High frequency of phylogenetically diverse reductive dehalogenase-homologous genes in deep subseafloor sedimentary metagenomes.</title>
        <authorList>
            <person name="Kawai M."/>
            <person name="Futagami T."/>
            <person name="Toyoda A."/>
            <person name="Takaki Y."/>
            <person name="Nishi S."/>
            <person name="Hori S."/>
            <person name="Arai W."/>
            <person name="Tsubouchi T."/>
            <person name="Morono Y."/>
            <person name="Uchiyama I."/>
            <person name="Ito T."/>
            <person name="Fujiyama A."/>
            <person name="Inagaki F."/>
            <person name="Takami H."/>
        </authorList>
    </citation>
    <scope>NUCLEOTIDE SEQUENCE</scope>
    <source>
        <strain evidence="1">Expedition CK06-06</strain>
    </source>
</reference>
<organism evidence="1">
    <name type="scientific">marine sediment metagenome</name>
    <dbReference type="NCBI Taxonomy" id="412755"/>
    <lineage>
        <taxon>unclassified sequences</taxon>
        <taxon>metagenomes</taxon>
        <taxon>ecological metagenomes</taxon>
    </lineage>
</organism>
<feature type="non-terminal residue" evidence="1">
    <location>
        <position position="129"/>
    </location>
</feature>
<evidence type="ECO:0000313" key="1">
    <source>
        <dbReference type="EMBL" id="GAI64026.1"/>
    </source>
</evidence>
<dbReference type="EMBL" id="BARW01000404">
    <property type="protein sequence ID" value="GAI64026.1"/>
    <property type="molecule type" value="Genomic_DNA"/>
</dbReference>
<sequence>MDEPSFKEGMADIWSGFIDTKEWLQKFTSMPENKIKAFLNVLELDEAYRYRQFIKELSFELELYKNPEANFGSVWQGVSKKYLGINDDSGIWSEFVFSAPLYMKDYILAKLIENSTFRFFRKEFSEIIG</sequence>
<protein>
    <submittedName>
        <fullName evidence="1">Uncharacterized protein</fullName>
    </submittedName>
</protein>
<gene>
    <name evidence="1" type="ORF">S12H4_01863</name>
</gene>
<accession>X1RAJ7</accession>
<comment type="caution">
    <text evidence="1">The sequence shown here is derived from an EMBL/GenBank/DDBJ whole genome shotgun (WGS) entry which is preliminary data.</text>
</comment>
<dbReference type="AlphaFoldDB" id="X1RAJ7"/>